<gene>
    <name evidence="1" type="ORF">H6G81_09600</name>
</gene>
<keyword evidence="2" id="KW-1185">Reference proteome</keyword>
<sequence>MKDWTQKQQKFQKDNIPTRLGNLAANLARIKSFSDDSAHGDLVVSLVEESKFFIEWTASEMDIDQAAELVDIQRLLSRWQRHWSQIWTDTEAISQVSIVAKQASERVLEMSGLLSETTAQ</sequence>
<accession>A0ABR8GNZ5</accession>
<dbReference type="RefSeq" id="WP_029630909.1">
    <property type="nucleotide sequence ID" value="NZ_JACJTA010000015.1"/>
</dbReference>
<name>A0ABR8GNZ5_9CYAN</name>
<dbReference type="EMBL" id="JACJTA010000015">
    <property type="protein sequence ID" value="MBD2604775.1"/>
    <property type="molecule type" value="Genomic_DNA"/>
</dbReference>
<protein>
    <submittedName>
        <fullName evidence="1">Uncharacterized protein</fullName>
    </submittedName>
</protein>
<evidence type="ECO:0000313" key="1">
    <source>
        <dbReference type="EMBL" id="MBD2604775.1"/>
    </source>
</evidence>
<proteinExistence type="predicted"/>
<evidence type="ECO:0000313" key="2">
    <source>
        <dbReference type="Proteomes" id="UP000660380"/>
    </source>
</evidence>
<dbReference type="Proteomes" id="UP000660380">
    <property type="component" value="Unassembled WGS sequence"/>
</dbReference>
<comment type="caution">
    <text evidence="1">The sequence shown here is derived from an EMBL/GenBank/DDBJ whole genome shotgun (WGS) entry which is preliminary data.</text>
</comment>
<organism evidence="1 2">
    <name type="scientific">Scytonema hofmannii FACHB-248</name>
    <dbReference type="NCBI Taxonomy" id="1842502"/>
    <lineage>
        <taxon>Bacteria</taxon>
        <taxon>Bacillati</taxon>
        <taxon>Cyanobacteriota</taxon>
        <taxon>Cyanophyceae</taxon>
        <taxon>Nostocales</taxon>
        <taxon>Scytonemataceae</taxon>
        <taxon>Scytonema</taxon>
    </lineage>
</organism>
<reference evidence="1 2" key="1">
    <citation type="journal article" date="2020" name="ISME J.">
        <title>Comparative genomics reveals insights into cyanobacterial evolution and habitat adaptation.</title>
        <authorList>
            <person name="Chen M.Y."/>
            <person name="Teng W.K."/>
            <person name="Zhao L."/>
            <person name="Hu C.X."/>
            <person name="Zhou Y.K."/>
            <person name="Han B.P."/>
            <person name="Song L.R."/>
            <person name="Shu W.S."/>
        </authorList>
    </citation>
    <scope>NUCLEOTIDE SEQUENCE [LARGE SCALE GENOMIC DNA]</scope>
    <source>
        <strain evidence="1 2">FACHB-248</strain>
    </source>
</reference>